<name>A0AAV7UC06_PLEWA</name>
<sequence length="167" mass="17626">MTDLTVAISASGHDPVQRVKAPATDHCPGGHRARDRGPSPSYLRRRVPPVRPSTSNEAPRDAAPLYLPSGSVTVRRYSAPQGARPCKGHPRLLHTPDFAGRTQTSLLPGPLRRDPSLRATSSPPRGAILGLVARQGVSCVRPSPHAVRAPSVLRQGGTPAARSSPPT</sequence>
<keyword evidence="3" id="KW-1185">Reference proteome</keyword>
<feature type="region of interest" description="Disordered" evidence="1">
    <location>
        <begin position="1"/>
        <end position="66"/>
    </location>
</feature>
<dbReference type="Proteomes" id="UP001066276">
    <property type="component" value="Chromosome 3_1"/>
</dbReference>
<dbReference type="AlphaFoldDB" id="A0AAV7UC06"/>
<reference evidence="2" key="1">
    <citation type="journal article" date="2022" name="bioRxiv">
        <title>Sequencing and chromosome-scale assembly of the giantPleurodeles waltlgenome.</title>
        <authorList>
            <person name="Brown T."/>
            <person name="Elewa A."/>
            <person name="Iarovenko S."/>
            <person name="Subramanian E."/>
            <person name="Araus A.J."/>
            <person name="Petzold A."/>
            <person name="Susuki M."/>
            <person name="Suzuki K.-i.T."/>
            <person name="Hayashi T."/>
            <person name="Toyoda A."/>
            <person name="Oliveira C."/>
            <person name="Osipova E."/>
            <person name="Leigh N.D."/>
            <person name="Simon A."/>
            <person name="Yun M.H."/>
        </authorList>
    </citation>
    <scope>NUCLEOTIDE SEQUENCE</scope>
    <source>
        <strain evidence="2">20211129_DDA</strain>
        <tissue evidence="2">Liver</tissue>
    </source>
</reference>
<feature type="region of interest" description="Disordered" evidence="1">
    <location>
        <begin position="78"/>
        <end position="124"/>
    </location>
</feature>
<feature type="region of interest" description="Disordered" evidence="1">
    <location>
        <begin position="143"/>
        <end position="167"/>
    </location>
</feature>
<protein>
    <submittedName>
        <fullName evidence="2">Uncharacterized protein</fullName>
    </submittedName>
</protein>
<proteinExistence type="predicted"/>
<evidence type="ECO:0000313" key="3">
    <source>
        <dbReference type="Proteomes" id="UP001066276"/>
    </source>
</evidence>
<comment type="caution">
    <text evidence="2">The sequence shown here is derived from an EMBL/GenBank/DDBJ whole genome shotgun (WGS) entry which is preliminary data.</text>
</comment>
<evidence type="ECO:0000313" key="2">
    <source>
        <dbReference type="EMBL" id="KAJ1185529.1"/>
    </source>
</evidence>
<gene>
    <name evidence="2" type="ORF">NDU88_002321</name>
</gene>
<evidence type="ECO:0000256" key="1">
    <source>
        <dbReference type="SAM" id="MobiDB-lite"/>
    </source>
</evidence>
<dbReference type="EMBL" id="JANPWB010000005">
    <property type="protein sequence ID" value="KAJ1185529.1"/>
    <property type="molecule type" value="Genomic_DNA"/>
</dbReference>
<accession>A0AAV7UC06</accession>
<organism evidence="2 3">
    <name type="scientific">Pleurodeles waltl</name>
    <name type="common">Iberian ribbed newt</name>
    <dbReference type="NCBI Taxonomy" id="8319"/>
    <lineage>
        <taxon>Eukaryota</taxon>
        <taxon>Metazoa</taxon>
        <taxon>Chordata</taxon>
        <taxon>Craniata</taxon>
        <taxon>Vertebrata</taxon>
        <taxon>Euteleostomi</taxon>
        <taxon>Amphibia</taxon>
        <taxon>Batrachia</taxon>
        <taxon>Caudata</taxon>
        <taxon>Salamandroidea</taxon>
        <taxon>Salamandridae</taxon>
        <taxon>Pleurodelinae</taxon>
        <taxon>Pleurodeles</taxon>
    </lineage>
</organism>